<sequence length="375" mass="41658">MQYPTSYVRYPNALVRDLPAPSQMPATTHHHISSRPSHLPVHERVQGGLMTANHPLVAHYIDGLERAYTTEMAKCKGPFNHRCPQPRRVSQLGRLEEVNRLVAADRNLEPLECECILALAALKLFYKQLHPAHFALWGRSVEARTVAQIQKTLAMKPRIIDPPMYWMGKTEMLWHLHRHQGWTFPRQKVSNEVASSKSTRGKRKGTAKTVCAAPVENDDVLQRNRARVVRVAEAGSSPRVAPPIVYDAPVAPHASTSAPGTTRYDSHVITPSMENPRALPTRRSTRQANKRNALATVPGSATAAPQTADVVLTRPTDTVLPRPTRESNPAVVAAPTDKNEMHMVTRSGKRKASGIEKENGPIEGATHPSKRRRRT</sequence>
<dbReference type="EMBL" id="JADOXO010000022">
    <property type="protein sequence ID" value="KAF9819167.1"/>
    <property type="molecule type" value="Genomic_DNA"/>
</dbReference>
<protein>
    <submittedName>
        <fullName evidence="2">Uncharacterized protein</fullName>
    </submittedName>
</protein>
<organism evidence="2 3">
    <name type="scientific">Rhodonia placenta</name>
    <dbReference type="NCBI Taxonomy" id="104341"/>
    <lineage>
        <taxon>Eukaryota</taxon>
        <taxon>Fungi</taxon>
        <taxon>Dikarya</taxon>
        <taxon>Basidiomycota</taxon>
        <taxon>Agaricomycotina</taxon>
        <taxon>Agaricomycetes</taxon>
        <taxon>Polyporales</taxon>
        <taxon>Adustoporiaceae</taxon>
        <taxon>Rhodonia</taxon>
    </lineage>
</organism>
<accession>A0A8H7P7T9</accession>
<evidence type="ECO:0000256" key="1">
    <source>
        <dbReference type="SAM" id="MobiDB-lite"/>
    </source>
</evidence>
<feature type="region of interest" description="Disordered" evidence="1">
    <location>
        <begin position="318"/>
        <end position="375"/>
    </location>
</feature>
<dbReference type="Proteomes" id="UP000639403">
    <property type="component" value="Unassembled WGS sequence"/>
</dbReference>
<reference evidence="2" key="1">
    <citation type="submission" date="2020-11" db="EMBL/GenBank/DDBJ databases">
        <authorList>
            <person name="Koelle M."/>
            <person name="Horta M.A.C."/>
            <person name="Nowrousian M."/>
            <person name="Ohm R.A."/>
            <person name="Benz P."/>
            <person name="Pilgard A."/>
        </authorList>
    </citation>
    <scope>NUCLEOTIDE SEQUENCE</scope>
    <source>
        <strain evidence="2">FPRL280</strain>
    </source>
</reference>
<evidence type="ECO:0000313" key="3">
    <source>
        <dbReference type="Proteomes" id="UP000639403"/>
    </source>
</evidence>
<gene>
    <name evidence="2" type="ORF">IEO21_02338</name>
</gene>
<evidence type="ECO:0000313" key="2">
    <source>
        <dbReference type="EMBL" id="KAF9819167.1"/>
    </source>
</evidence>
<reference evidence="2" key="2">
    <citation type="journal article" name="Front. Microbiol.">
        <title>Degradative Capacity of Two Strains of Rhodonia placenta: From Phenotype to Genotype.</title>
        <authorList>
            <person name="Kolle M."/>
            <person name="Horta M.A.C."/>
            <person name="Nowrousian M."/>
            <person name="Ohm R.A."/>
            <person name="Benz J.P."/>
            <person name="Pilgard A."/>
        </authorList>
    </citation>
    <scope>NUCLEOTIDE SEQUENCE</scope>
    <source>
        <strain evidence="2">FPRL280</strain>
    </source>
</reference>
<feature type="region of interest" description="Disordered" evidence="1">
    <location>
        <begin position="253"/>
        <end position="304"/>
    </location>
</feature>
<dbReference type="AlphaFoldDB" id="A0A8H7P7T9"/>
<name>A0A8H7P7T9_9APHY</name>
<proteinExistence type="predicted"/>
<comment type="caution">
    <text evidence="2">The sequence shown here is derived from an EMBL/GenBank/DDBJ whole genome shotgun (WGS) entry which is preliminary data.</text>
</comment>